<protein>
    <submittedName>
        <fullName evidence="1">Uncharacterized protein</fullName>
    </submittedName>
</protein>
<gene>
    <name evidence="1" type="ORF">BSAL_44305</name>
</gene>
<evidence type="ECO:0000313" key="1">
    <source>
        <dbReference type="EMBL" id="CUG93694.1"/>
    </source>
</evidence>
<proteinExistence type="predicted"/>
<accession>A0A0S4JQ96</accession>
<name>A0A0S4JQ96_BODSA</name>
<sequence>MKTQRRVNFITGDISPLTTMHKLLQTVSVINSLSQRYFRFFFLLSVLFFCFFRCCNSCCHSYPHAYWRSPSSHAYGVTIEQSLSLQNEAFRNDKRSMCREDFLFNSLPP</sequence>
<dbReference type="VEuPathDB" id="TriTrypDB:BSAL_44305"/>
<evidence type="ECO:0000313" key="2">
    <source>
        <dbReference type="Proteomes" id="UP000051952"/>
    </source>
</evidence>
<dbReference type="AlphaFoldDB" id="A0A0S4JQ96"/>
<dbReference type="EMBL" id="CYKH01002185">
    <property type="protein sequence ID" value="CUG93694.1"/>
    <property type="molecule type" value="Genomic_DNA"/>
</dbReference>
<reference evidence="2" key="1">
    <citation type="submission" date="2015-09" db="EMBL/GenBank/DDBJ databases">
        <authorList>
            <consortium name="Pathogen Informatics"/>
        </authorList>
    </citation>
    <scope>NUCLEOTIDE SEQUENCE [LARGE SCALE GENOMIC DNA]</scope>
    <source>
        <strain evidence="2">Lake Konstanz</strain>
    </source>
</reference>
<organism evidence="1 2">
    <name type="scientific">Bodo saltans</name>
    <name type="common">Flagellated protozoan</name>
    <dbReference type="NCBI Taxonomy" id="75058"/>
    <lineage>
        <taxon>Eukaryota</taxon>
        <taxon>Discoba</taxon>
        <taxon>Euglenozoa</taxon>
        <taxon>Kinetoplastea</taxon>
        <taxon>Metakinetoplastina</taxon>
        <taxon>Eubodonida</taxon>
        <taxon>Bodonidae</taxon>
        <taxon>Bodo</taxon>
    </lineage>
</organism>
<dbReference type="Proteomes" id="UP000051952">
    <property type="component" value="Unassembled WGS sequence"/>
</dbReference>
<keyword evidence="2" id="KW-1185">Reference proteome</keyword>